<keyword evidence="6" id="KW-1185">Reference proteome</keyword>
<dbReference type="InterPro" id="IPR050109">
    <property type="entry name" value="HTH-type_TetR-like_transc_reg"/>
</dbReference>
<dbReference type="Proteomes" id="UP001499993">
    <property type="component" value="Unassembled WGS sequence"/>
</dbReference>
<keyword evidence="1 2" id="KW-0238">DNA-binding</keyword>
<dbReference type="RefSeq" id="WP_345555949.1">
    <property type="nucleotide sequence ID" value="NZ_BAABIK010000006.1"/>
</dbReference>
<feature type="region of interest" description="Disordered" evidence="3">
    <location>
        <begin position="1"/>
        <end position="23"/>
    </location>
</feature>
<sequence length="211" mass="22605">MTTGDAEGADRRPGGRRPGRSGTKEAILAAAREQFADKGYTGATFRGIAAQAGVDPALVRHFYGTKDQLFAATLALPGEALGRLQQAFEGGTEELGERFARAYLGLWEDPETLPALKALVRTALTTDQTADLMRDFLQERILGELASRLGDDQPRLRAVLAATHLVGAAVARHVIGVEPLASLDFEDLVSLLAPNLQSYLTGDLPEHARLS</sequence>
<evidence type="ECO:0000256" key="1">
    <source>
        <dbReference type="ARBA" id="ARBA00023125"/>
    </source>
</evidence>
<evidence type="ECO:0000256" key="2">
    <source>
        <dbReference type="PROSITE-ProRule" id="PRU00335"/>
    </source>
</evidence>
<feature type="domain" description="HTH tetR-type" evidence="4">
    <location>
        <begin position="21"/>
        <end position="81"/>
    </location>
</feature>
<organism evidence="5 6">
    <name type="scientific">Streptomonospora halophila</name>
    <dbReference type="NCBI Taxonomy" id="427369"/>
    <lineage>
        <taxon>Bacteria</taxon>
        <taxon>Bacillati</taxon>
        <taxon>Actinomycetota</taxon>
        <taxon>Actinomycetes</taxon>
        <taxon>Streptosporangiales</taxon>
        <taxon>Nocardiopsidaceae</taxon>
        <taxon>Streptomonospora</taxon>
    </lineage>
</organism>
<dbReference type="PRINTS" id="PR00455">
    <property type="entry name" value="HTHTETR"/>
</dbReference>
<comment type="caution">
    <text evidence="5">The sequence shown here is derived from an EMBL/GenBank/DDBJ whole genome shotgun (WGS) entry which is preliminary data.</text>
</comment>
<accession>A0ABP9GA72</accession>
<protein>
    <submittedName>
        <fullName evidence="5">TetR family transcriptional regulator</fullName>
    </submittedName>
</protein>
<dbReference type="Gene3D" id="1.10.357.10">
    <property type="entry name" value="Tetracycline Repressor, domain 2"/>
    <property type="match status" value="1"/>
</dbReference>
<dbReference type="InterPro" id="IPR001647">
    <property type="entry name" value="HTH_TetR"/>
</dbReference>
<dbReference type="InterPro" id="IPR036271">
    <property type="entry name" value="Tet_transcr_reg_TetR-rel_C_sf"/>
</dbReference>
<dbReference type="SUPFAM" id="SSF46689">
    <property type="entry name" value="Homeodomain-like"/>
    <property type="match status" value="1"/>
</dbReference>
<dbReference type="PANTHER" id="PTHR30055:SF235">
    <property type="entry name" value="TRANSCRIPTIONAL REGULATORY PROTEIN"/>
    <property type="match status" value="1"/>
</dbReference>
<dbReference type="SUPFAM" id="SSF48498">
    <property type="entry name" value="Tetracyclin repressor-like, C-terminal domain"/>
    <property type="match status" value="1"/>
</dbReference>
<evidence type="ECO:0000256" key="3">
    <source>
        <dbReference type="SAM" id="MobiDB-lite"/>
    </source>
</evidence>
<dbReference type="InterPro" id="IPR009057">
    <property type="entry name" value="Homeodomain-like_sf"/>
</dbReference>
<reference evidence="6" key="1">
    <citation type="journal article" date="2019" name="Int. J. Syst. Evol. Microbiol.">
        <title>The Global Catalogue of Microorganisms (GCM) 10K type strain sequencing project: providing services to taxonomists for standard genome sequencing and annotation.</title>
        <authorList>
            <consortium name="The Broad Institute Genomics Platform"/>
            <consortium name="The Broad Institute Genome Sequencing Center for Infectious Disease"/>
            <person name="Wu L."/>
            <person name="Ma J."/>
        </authorList>
    </citation>
    <scope>NUCLEOTIDE SEQUENCE [LARGE SCALE GENOMIC DNA]</scope>
    <source>
        <strain evidence="6">JCM 18123</strain>
    </source>
</reference>
<feature type="DNA-binding region" description="H-T-H motif" evidence="2">
    <location>
        <begin position="44"/>
        <end position="63"/>
    </location>
</feature>
<dbReference type="InterPro" id="IPR041678">
    <property type="entry name" value="TetR_C_16"/>
</dbReference>
<dbReference type="EMBL" id="BAABIK010000006">
    <property type="protein sequence ID" value="GAA4934975.1"/>
    <property type="molecule type" value="Genomic_DNA"/>
</dbReference>
<proteinExistence type="predicted"/>
<dbReference type="Gene3D" id="1.10.10.60">
    <property type="entry name" value="Homeodomain-like"/>
    <property type="match status" value="1"/>
</dbReference>
<dbReference type="PROSITE" id="PS50977">
    <property type="entry name" value="HTH_TETR_2"/>
    <property type="match status" value="1"/>
</dbReference>
<dbReference type="Pfam" id="PF00440">
    <property type="entry name" value="TetR_N"/>
    <property type="match status" value="1"/>
</dbReference>
<name>A0ABP9GA72_9ACTN</name>
<evidence type="ECO:0000259" key="4">
    <source>
        <dbReference type="PROSITE" id="PS50977"/>
    </source>
</evidence>
<gene>
    <name evidence="5" type="ORF">GCM10023224_14540</name>
</gene>
<dbReference type="PANTHER" id="PTHR30055">
    <property type="entry name" value="HTH-TYPE TRANSCRIPTIONAL REGULATOR RUTR"/>
    <property type="match status" value="1"/>
</dbReference>
<evidence type="ECO:0000313" key="6">
    <source>
        <dbReference type="Proteomes" id="UP001499993"/>
    </source>
</evidence>
<dbReference type="Pfam" id="PF17920">
    <property type="entry name" value="TetR_C_16"/>
    <property type="match status" value="1"/>
</dbReference>
<evidence type="ECO:0000313" key="5">
    <source>
        <dbReference type="EMBL" id="GAA4934975.1"/>
    </source>
</evidence>